<feature type="region of interest" description="Disordered" evidence="1">
    <location>
        <begin position="137"/>
        <end position="175"/>
    </location>
</feature>
<proteinExistence type="predicted"/>
<evidence type="ECO:0000313" key="2">
    <source>
        <dbReference type="EMBL" id="NEV64272.1"/>
    </source>
</evidence>
<dbReference type="EMBL" id="JAAIJQ010000081">
    <property type="protein sequence ID" value="NEV64272.1"/>
    <property type="molecule type" value="Genomic_DNA"/>
</dbReference>
<reference evidence="2 3" key="1">
    <citation type="submission" date="2020-02" db="EMBL/GenBank/DDBJ databases">
        <title>Genome sequences of Thiorhodococcus mannitoliphagus and Thiorhodococcus minor, purple sulfur photosynthetic bacteria in the gammaproteobacterial family, Chromatiaceae.</title>
        <authorList>
            <person name="Aviles F.A."/>
            <person name="Meyer T.E."/>
            <person name="Kyndt J.A."/>
        </authorList>
    </citation>
    <scope>NUCLEOTIDE SEQUENCE [LARGE SCALE GENOMIC DNA]</scope>
    <source>
        <strain evidence="2 3">DSM 11518</strain>
    </source>
</reference>
<organism evidence="2 3">
    <name type="scientific">Thiorhodococcus minor</name>
    <dbReference type="NCBI Taxonomy" id="57489"/>
    <lineage>
        <taxon>Bacteria</taxon>
        <taxon>Pseudomonadati</taxon>
        <taxon>Pseudomonadota</taxon>
        <taxon>Gammaproteobacteria</taxon>
        <taxon>Chromatiales</taxon>
        <taxon>Chromatiaceae</taxon>
        <taxon>Thiorhodococcus</taxon>
    </lineage>
</organism>
<dbReference type="AlphaFoldDB" id="A0A6M0K3A7"/>
<dbReference type="RefSeq" id="WP_164454849.1">
    <property type="nucleotide sequence ID" value="NZ_JAAIJQ010000081.1"/>
</dbReference>
<sequence length="175" mass="18979">MSDARFDISFSGTLKPGADPAWTREQLRVLFKLDDKGLDRLFSGKPALIKRNVDADTADRYRRVFDETGAIVDVLPAGEAKRSSPESGGADHPSAQPTTEGAKATSDLSLAPMGDFLEEPPEVKMLELDISHLSLVPGPGWTLEDCEPAPPNIDPPDTSHLTLEKMEAPPDDESR</sequence>
<feature type="compositionally biased region" description="Basic and acidic residues" evidence="1">
    <location>
        <begin position="162"/>
        <end position="175"/>
    </location>
</feature>
<name>A0A6M0K3A7_9GAMM</name>
<evidence type="ECO:0000313" key="3">
    <source>
        <dbReference type="Proteomes" id="UP000483379"/>
    </source>
</evidence>
<dbReference type="Proteomes" id="UP000483379">
    <property type="component" value="Unassembled WGS sequence"/>
</dbReference>
<feature type="region of interest" description="Disordered" evidence="1">
    <location>
        <begin position="76"/>
        <end position="106"/>
    </location>
</feature>
<evidence type="ECO:0000256" key="1">
    <source>
        <dbReference type="SAM" id="MobiDB-lite"/>
    </source>
</evidence>
<comment type="caution">
    <text evidence="2">The sequence shown here is derived from an EMBL/GenBank/DDBJ whole genome shotgun (WGS) entry which is preliminary data.</text>
</comment>
<keyword evidence="3" id="KW-1185">Reference proteome</keyword>
<accession>A0A6M0K3A7</accession>
<gene>
    <name evidence="2" type="ORF">G3446_20690</name>
</gene>
<protein>
    <submittedName>
        <fullName evidence="2">Uncharacterized protein</fullName>
    </submittedName>
</protein>